<dbReference type="RefSeq" id="WP_105358731.1">
    <property type="nucleotide sequence ID" value="NZ_PUIA01000081.1"/>
</dbReference>
<sequence length="95" mass="10389">MIQRFSIAKLFLLITLAAVASLTVRQAFMGADWAKAVSLVVFAAILWIVIHMVIGLFGYAFMQIAQALMPEKAQSPFATDVPAPQIIPPKNIESE</sequence>
<dbReference type="OrthoDB" id="286888at2"/>
<proteinExistence type="predicted"/>
<evidence type="ECO:0000313" key="3">
    <source>
        <dbReference type="Proteomes" id="UP000240009"/>
    </source>
</evidence>
<dbReference type="AlphaFoldDB" id="A0A2S8EZQ6"/>
<comment type="caution">
    <text evidence="2">The sequence shown here is derived from an EMBL/GenBank/DDBJ whole genome shotgun (WGS) entry which is preliminary data.</text>
</comment>
<dbReference type="Proteomes" id="UP000240009">
    <property type="component" value="Unassembled WGS sequence"/>
</dbReference>
<feature type="transmembrane region" description="Helical" evidence="1">
    <location>
        <begin position="37"/>
        <end position="62"/>
    </location>
</feature>
<keyword evidence="1" id="KW-0812">Transmembrane</keyword>
<name>A0A2S8EZQ6_9BACT</name>
<organism evidence="2 3">
    <name type="scientific">Blastopirellula marina</name>
    <dbReference type="NCBI Taxonomy" id="124"/>
    <lineage>
        <taxon>Bacteria</taxon>
        <taxon>Pseudomonadati</taxon>
        <taxon>Planctomycetota</taxon>
        <taxon>Planctomycetia</taxon>
        <taxon>Pirellulales</taxon>
        <taxon>Pirellulaceae</taxon>
        <taxon>Blastopirellula</taxon>
    </lineage>
</organism>
<reference evidence="2 3" key="1">
    <citation type="submission" date="2018-02" db="EMBL/GenBank/DDBJ databases">
        <title>Comparative genomes isolates from brazilian mangrove.</title>
        <authorList>
            <person name="Araujo J.E."/>
            <person name="Taketani R.G."/>
            <person name="Silva M.C.P."/>
            <person name="Loureco M.V."/>
            <person name="Andreote F.D."/>
        </authorList>
    </citation>
    <scope>NUCLEOTIDE SEQUENCE [LARGE SCALE GENOMIC DNA]</scope>
    <source>
        <strain evidence="2 3">HEX-2 MGV</strain>
    </source>
</reference>
<evidence type="ECO:0000256" key="1">
    <source>
        <dbReference type="SAM" id="Phobius"/>
    </source>
</evidence>
<evidence type="ECO:0000313" key="2">
    <source>
        <dbReference type="EMBL" id="PQO25399.1"/>
    </source>
</evidence>
<protein>
    <submittedName>
        <fullName evidence="2">Uncharacterized protein</fullName>
    </submittedName>
</protein>
<keyword evidence="1" id="KW-0472">Membrane</keyword>
<keyword evidence="1" id="KW-1133">Transmembrane helix</keyword>
<dbReference type="EMBL" id="PUIA01000081">
    <property type="protein sequence ID" value="PQO25399.1"/>
    <property type="molecule type" value="Genomic_DNA"/>
</dbReference>
<gene>
    <name evidence="2" type="ORF">C5Y96_23960</name>
</gene>
<accession>A0A2S8EZQ6</accession>